<comment type="caution">
    <text evidence="1">The sequence shown here is derived from an EMBL/GenBank/DDBJ whole genome shotgun (WGS) entry which is preliminary data.</text>
</comment>
<name>A0ABD2B1Q5_VESSQ</name>
<proteinExistence type="predicted"/>
<evidence type="ECO:0000313" key="1">
    <source>
        <dbReference type="EMBL" id="KAL2726634.1"/>
    </source>
</evidence>
<keyword evidence="2" id="KW-1185">Reference proteome</keyword>
<sequence length="518" mass="58984">MDRNPIGLSMRAFIVWPSDAYQWLSRSKILLVRIEVLTKLSLLLLKAKKKKLRMIVEMLRLNAYVDANDFALILMTSQNDKNFNKIYPFSFSIYYELGSRMRQSIRRNSNALCCMPGQKQRNCARRFFLRQKAFIEIILAKLCRTVAWSIRKDDSLGKPLGVSAASTGVSKAGNMVGIGTLSCLEESRNTGSSIGSYRVMGSQYLAADEVVTRRQETIPTPAKGEVHGINVFEALPVGNFAMVVVTLPSKINRHQSLEISEIVWSFVASIETEDHRLTLPDSTGFADASRTKRIDGDSTLDFSLSVHIDATRCYATRRDAMRRDATLRYATRRGSVFTMERVESKEDIIPGHPRCDDKSRHSIPIKKYSQLLLRRGYKCQTISEHPMCYYLQSHWKRSTTDICVSKGTLLPLSLLLYYSTARCDAEDSMTRRNGSLVLHSRKESIKTRLRYHPCIGRLENVGIIFFEAEFRINSSCRIHMGSSLAIMRSLYCTEYVAQNIEHESLSQSVSSYYKTDEK</sequence>
<accession>A0ABD2B1Q5</accession>
<dbReference type="EMBL" id="JAUDFV010000133">
    <property type="protein sequence ID" value="KAL2726634.1"/>
    <property type="molecule type" value="Genomic_DNA"/>
</dbReference>
<reference evidence="1 2" key="1">
    <citation type="journal article" date="2024" name="Ann. Entomol. Soc. Am.">
        <title>Genomic analyses of the southern and eastern yellowjacket wasps (Hymenoptera: Vespidae) reveal evolutionary signatures of social life.</title>
        <authorList>
            <person name="Catto M.A."/>
            <person name="Caine P.B."/>
            <person name="Orr S.E."/>
            <person name="Hunt B.G."/>
            <person name="Goodisman M.A.D."/>
        </authorList>
    </citation>
    <scope>NUCLEOTIDE SEQUENCE [LARGE SCALE GENOMIC DNA]</scope>
    <source>
        <strain evidence="1">233</strain>
        <tissue evidence="1">Head and thorax</tissue>
    </source>
</reference>
<protein>
    <submittedName>
        <fullName evidence="1">Uncharacterized protein</fullName>
    </submittedName>
</protein>
<dbReference type="AlphaFoldDB" id="A0ABD2B1Q5"/>
<evidence type="ECO:0000313" key="2">
    <source>
        <dbReference type="Proteomes" id="UP001607302"/>
    </source>
</evidence>
<organism evidence="1 2">
    <name type="scientific">Vespula squamosa</name>
    <name type="common">Southern yellow jacket</name>
    <name type="synonym">Wasp</name>
    <dbReference type="NCBI Taxonomy" id="30214"/>
    <lineage>
        <taxon>Eukaryota</taxon>
        <taxon>Metazoa</taxon>
        <taxon>Ecdysozoa</taxon>
        <taxon>Arthropoda</taxon>
        <taxon>Hexapoda</taxon>
        <taxon>Insecta</taxon>
        <taxon>Pterygota</taxon>
        <taxon>Neoptera</taxon>
        <taxon>Endopterygota</taxon>
        <taxon>Hymenoptera</taxon>
        <taxon>Apocrita</taxon>
        <taxon>Aculeata</taxon>
        <taxon>Vespoidea</taxon>
        <taxon>Vespidae</taxon>
        <taxon>Vespinae</taxon>
        <taxon>Vespula</taxon>
    </lineage>
</organism>
<dbReference type="Proteomes" id="UP001607302">
    <property type="component" value="Unassembled WGS sequence"/>
</dbReference>
<gene>
    <name evidence="1" type="ORF">V1478_006912</name>
</gene>